<gene>
    <name evidence="2" type="ORF">SPHA_49197</name>
</gene>
<comment type="caution">
    <text evidence="2">The sequence shown here is derived from an EMBL/GenBank/DDBJ whole genome shotgun (WGS) entry which is preliminary data.</text>
</comment>
<evidence type="ECO:0000256" key="1">
    <source>
        <dbReference type="SAM" id="MobiDB-lite"/>
    </source>
</evidence>
<name>A0A812DC78_ACAPH</name>
<sequence length="284" mass="30673">MEQIVLPLPRAGALDEECDPLLQAVGERHDAQCCQKGNHPARSGRMQDDEVADMRPFLRRLGVEARRQRSCIAAANGKDGSAHHRDHHQMDAGRFQRLDKARRQPQRRNCSSTHAAARPRGNVRDADRTAASPRPRRASVATASSSLIRSPHRPCRCRPGSGAGSAKRQPARWAMARVRGGLAYRLGLHCHAPLISSARKPVQSINRSPAIRSPRSRCSAAMSPPSPSCSTRMIRPSTGHHARRFGDGAQEAGIGGGVEMTGIGQGLACIAREPVSAAARASRE</sequence>
<dbReference type="AlphaFoldDB" id="A0A812DC78"/>
<dbReference type="Proteomes" id="UP000597762">
    <property type="component" value="Unassembled WGS sequence"/>
</dbReference>
<organism evidence="2 3">
    <name type="scientific">Acanthosepion pharaonis</name>
    <name type="common">Pharaoh cuttlefish</name>
    <name type="synonym">Sepia pharaonis</name>
    <dbReference type="NCBI Taxonomy" id="158019"/>
    <lineage>
        <taxon>Eukaryota</taxon>
        <taxon>Metazoa</taxon>
        <taxon>Spiralia</taxon>
        <taxon>Lophotrochozoa</taxon>
        <taxon>Mollusca</taxon>
        <taxon>Cephalopoda</taxon>
        <taxon>Coleoidea</taxon>
        <taxon>Decapodiformes</taxon>
        <taxon>Sepiida</taxon>
        <taxon>Sepiina</taxon>
        <taxon>Sepiidae</taxon>
        <taxon>Acanthosepion</taxon>
    </lineage>
</organism>
<feature type="region of interest" description="Disordered" evidence="1">
    <location>
        <begin position="99"/>
        <end position="170"/>
    </location>
</feature>
<feature type="region of interest" description="Disordered" evidence="1">
    <location>
        <begin position="201"/>
        <end position="231"/>
    </location>
</feature>
<evidence type="ECO:0000313" key="3">
    <source>
        <dbReference type="Proteomes" id="UP000597762"/>
    </source>
</evidence>
<proteinExistence type="predicted"/>
<feature type="compositionally biased region" description="Low complexity" evidence="1">
    <location>
        <begin position="129"/>
        <end position="146"/>
    </location>
</feature>
<feature type="compositionally biased region" description="Low complexity" evidence="1">
    <location>
        <begin position="212"/>
        <end position="223"/>
    </location>
</feature>
<dbReference type="EMBL" id="CAHIKZ030002790">
    <property type="protein sequence ID" value="CAE1292292.1"/>
    <property type="molecule type" value="Genomic_DNA"/>
</dbReference>
<reference evidence="2" key="1">
    <citation type="submission" date="2021-01" db="EMBL/GenBank/DDBJ databases">
        <authorList>
            <person name="Li R."/>
            <person name="Bekaert M."/>
        </authorList>
    </citation>
    <scope>NUCLEOTIDE SEQUENCE</scope>
    <source>
        <strain evidence="2">Farmed</strain>
    </source>
</reference>
<evidence type="ECO:0000313" key="2">
    <source>
        <dbReference type="EMBL" id="CAE1292292.1"/>
    </source>
</evidence>
<keyword evidence="3" id="KW-1185">Reference proteome</keyword>
<protein>
    <submittedName>
        <fullName evidence="2">Uncharacterized protein</fullName>
    </submittedName>
</protein>
<accession>A0A812DC78</accession>